<protein>
    <recommendedName>
        <fullName evidence="5">Heavy-metal chelation domain-containing protein</fullName>
    </recommendedName>
</protein>
<gene>
    <name evidence="3" type="ORF">D1867_07160</name>
</gene>
<dbReference type="Proteomes" id="UP000440125">
    <property type="component" value="Unassembled WGS sequence"/>
</dbReference>
<comment type="caution">
    <text evidence="3">The sequence shown here is derived from an EMBL/GenBank/DDBJ whole genome shotgun (WGS) entry which is preliminary data.</text>
</comment>
<evidence type="ECO:0008006" key="5">
    <source>
        <dbReference type="Google" id="ProtNLM"/>
    </source>
</evidence>
<proteinExistence type="predicted"/>
<dbReference type="InterPro" id="IPR007161">
    <property type="entry name" value="DUF364"/>
</dbReference>
<reference evidence="3 4" key="1">
    <citation type="submission" date="2019-10" db="EMBL/GenBank/DDBJ databases">
        <title>Genome Sequences from Six Type Strain Members of the Archaeal Family Sulfolobaceae: Acidianus ambivalens, Acidianus infernus, Metallosphaera prunae, Stygiolobus azoricus, Sulfolobus metallicus, and Sulfurisphaera ohwakuensis.</title>
        <authorList>
            <person name="Counts J.A."/>
            <person name="Kelly R.M."/>
        </authorList>
    </citation>
    <scope>NUCLEOTIDE SEQUENCE [LARGE SCALE GENOMIC DNA]</scope>
    <source>
        <strain evidence="3 4">DSM 3191</strain>
    </source>
</reference>
<keyword evidence="4" id="KW-1185">Reference proteome</keyword>
<dbReference type="Gene3D" id="3.40.50.11590">
    <property type="match status" value="1"/>
</dbReference>
<dbReference type="OrthoDB" id="40399at2157"/>
<feature type="domain" description="DUF4213" evidence="2">
    <location>
        <begin position="9"/>
        <end position="90"/>
    </location>
</feature>
<dbReference type="Pfam" id="PF04016">
    <property type="entry name" value="DUF364"/>
    <property type="match status" value="1"/>
</dbReference>
<evidence type="ECO:0000313" key="3">
    <source>
        <dbReference type="EMBL" id="MUM65022.1"/>
    </source>
</evidence>
<dbReference type="Pfam" id="PF13938">
    <property type="entry name" value="DUF4213"/>
    <property type="match status" value="1"/>
</dbReference>
<feature type="domain" description="Putative heavy-metal chelation" evidence="1">
    <location>
        <begin position="104"/>
        <end position="219"/>
    </location>
</feature>
<name>A0A6A9QCS1_ACIIN</name>
<evidence type="ECO:0000313" key="4">
    <source>
        <dbReference type="Proteomes" id="UP000440125"/>
    </source>
</evidence>
<organism evidence="3 4">
    <name type="scientific">Acidianus infernus</name>
    <dbReference type="NCBI Taxonomy" id="12915"/>
    <lineage>
        <taxon>Archaea</taxon>
        <taxon>Thermoproteota</taxon>
        <taxon>Thermoprotei</taxon>
        <taxon>Sulfolobales</taxon>
        <taxon>Sulfolobaceae</taxon>
        <taxon>Acidianus</taxon>
    </lineage>
</organism>
<accession>A0A6A9QCS1</accession>
<sequence length="241" mass="27483">MTILQKLAEKILEYSEGFKVIDYCACLRATYVIVEDKEERRFLGMSHIAHENLHNQGKIIAPNVDNLTELTSSINIINRSFGLSLINAISQKFIKPTQEFPEIRDPVCIVGNMKPLVKEFSNRKVYVFEKSTELRDDALSDAEEELLLQECKTVFITGVTLLNFTLERILEISKGTNILIGPSASIIPDLMRDFNIHYIQSMIFNDVDKIRDHLRLGNFVSLKINKELGVNFSAKVNRSFA</sequence>
<dbReference type="RefSeq" id="WP_155863393.1">
    <property type="nucleotide sequence ID" value="NZ_WFIY01000004.1"/>
</dbReference>
<dbReference type="InterPro" id="IPR025251">
    <property type="entry name" value="DUF4213"/>
</dbReference>
<evidence type="ECO:0000259" key="2">
    <source>
        <dbReference type="Pfam" id="PF13938"/>
    </source>
</evidence>
<dbReference type="AlphaFoldDB" id="A0A6A9QCS1"/>
<evidence type="ECO:0000259" key="1">
    <source>
        <dbReference type="Pfam" id="PF04016"/>
    </source>
</evidence>
<dbReference type="EMBL" id="WFIY01000004">
    <property type="protein sequence ID" value="MUM65022.1"/>
    <property type="molecule type" value="Genomic_DNA"/>
</dbReference>
<dbReference type="SUPFAM" id="SSF159713">
    <property type="entry name" value="Dhaf3308-like"/>
    <property type="match status" value="1"/>
</dbReference>